<name>A0A8T2S921_CERRI</name>
<dbReference type="EMBL" id="CM035426">
    <property type="protein sequence ID" value="KAH7314496.1"/>
    <property type="molecule type" value="Genomic_DNA"/>
</dbReference>
<comment type="caution">
    <text evidence="2">The sequence shown here is derived from an EMBL/GenBank/DDBJ whole genome shotgun (WGS) entry which is preliminary data.</text>
</comment>
<accession>A0A8T2S921</accession>
<proteinExistence type="predicted"/>
<dbReference type="Proteomes" id="UP000825935">
    <property type="component" value="Chromosome 21"/>
</dbReference>
<dbReference type="AlphaFoldDB" id="A0A8T2S921"/>
<evidence type="ECO:0000256" key="1">
    <source>
        <dbReference type="SAM" id="MobiDB-lite"/>
    </source>
</evidence>
<evidence type="ECO:0000313" key="2">
    <source>
        <dbReference type="EMBL" id="KAH7314496.1"/>
    </source>
</evidence>
<protein>
    <submittedName>
        <fullName evidence="2">Uncharacterized protein</fullName>
    </submittedName>
</protein>
<feature type="compositionally biased region" description="Polar residues" evidence="1">
    <location>
        <begin position="70"/>
        <end position="82"/>
    </location>
</feature>
<feature type="compositionally biased region" description="Basic and acidic residues" evidence="1">
    <location>
        <begin position="21"/>
        <end position="31"/>
    </location>
</feature>
<reference evidence="2" key="1">
    <citation type="submission" date="2021-08" db="EMBL/GenBank/DDBJ databases">
        <title>WGS assembly of Ceratopteris richardii.</title>
        <authorList>
            <person name="Marchant D.B."/>
            <person name="Chen G."/>
            <person name="Jenkins J."/>
            <person name="Shu S."/>
            <person name="Leebens-Mack J."/>
            <person name="Grimwood J."/>
            <person name="Schmutz J."/>
            <person name="Soltis P."/>
            <person name="Soltis D."/>
            <person name="Chen Z.-H."/>
        </authorList>
    </citation>
    <scope>NUCLEOTIDE SEQUENCE</scope>
    <source>
        <strain evidence="2">Whitten #5841</strain>
        <tissue evidence="2">Leaf</tissue>
    </source>
</reference>
<keyword evidence="3" id="KW-1185">Reference proteome</keyword>
<sequence length="105" mass="11584">MAIVKYDGARYRGRCIRMDFVQKRPHEKEYGGPRSRGYRNHPSGVRRNPNSSYASAYRNPNYASAPPRSPVNNQASSANSDGGYNPILIGCTKVNENGGQVGTHI</sequence>
<evidence type="ECO:0000313" key="3">
    <source>
        <dbReference type="Proteomes" id="UP000825935"/>
    </source>
</evidence>
<gene>
    <name evidence="2" type="ORF">KP509_21G005400</name>
</gene>
<feature type="region of interest" description="Disordered" evidence="1">
    <location>
        <begin position="21"/>
        <end position="82"/>
    </location>
</feature>
<organism evidence="2 3">
    <name type="scientific">Ceratopteris richardii</name>
    <name type="common">Triangle waterfern</name>
    <dbReference type="NCBI Taxonomy" id="49495"/>
    <lineage>
        <taxon>Eukaryota</taxon>
        <taxon>Viridiplantae</taxon>
        <taxon>Streptophyta</taxon>
        <taxon>Embryophyta</taxon>
        <taxon>Tracheophyta</taxon>
        <taxon>Polypodiopsida</taxon>
        <taxon>Polypodiidae</taxon>
        <taxon>Polypodiales</taxon>
        <taxon>Pteridineae</taxon>
        <taxon>Pteridaceae</taxon>
        <taxon>Parkerioideae</taxon>
        <taxon>Ceratopteris</taxon>
    </lineage>
</organism>